<comment type="similarity">
    <text evidence="1">Belongs to the short-chain dehydrogenases/reductases (SDR) family.</text>
</comment>
<dbReference type="SUPFAM" id="SSF51735">
    <property type="entry name" value="NAD(P)-binding Rossmann-fold domains"/>
    <property type="match status" value="1"/>
</dbReference>
<evidence type="ECO:0000313" key="2">
    <source>
        <dbReference type="EMBL" id="QIG42895.1"/>
    </source>
</evidence>
<dbReference type="KEGG" id="nano:G5V58_09055"/>
<dbReference type="EMBL" id="CP049257">
    <property type="protein sequence ID" value="QIG42895.1"/>
    <property type="molecule type" value="Genomic_DNA"/>
</dbReference>
<dbReference type="RefSeq" id="WP_165231333.1">
    <property type="nucleotide sequence ID" value="NZ_CP049257.1"/>
</dbReference>
<name>A0A6G6WCS0_9ACTN</name>
<dbReference type="InterPro" id="IPR036291">
    <property type="entry name" value="NAD(P)-bd_dom_sf"/>
</dbReference>
<reference evidence="2 3" key="1">
    <citation type="submission" date="2020-02" db="EMBL/GenBank/DDBJ databases">
        <title>Full genome sequence of Nocardioides sp. R-3366.</title>
        <authorList>
            <person name="Im W.-T."/>
        </authorList>
    </citation>
    <scope>NUCLEOTIDE SEQUENCE [LARGE SCALE GENOMIC DNA]</scope>
    <source>
        <strain evidence="2 3">R-3366</strain>
    </source>
</reference>
<proteinExistence type="inferred from homology"/>
<protein>
    <submittedName>
        <fullName evidence="2">SDR family oxidoreductase</fullName>
    </submittedName>
</protein>
<dbReference type="Gene3D" id="3.40.50.720">
    <property type="entry name" value="NAD(P)-binding Rossmann-like Domain"/>
    <property type="match status" value="1"/>
</dbReference>
<dbReference type="InterPro" id="IPR002347">
    <property type="entry name" value="SDR_fam"/>
</dbReference>
<dbReference type="AlphaFoldDB" id="A0A6G6WCS0"/>
<dbReference type="PRINTS" id="PR00081">
    <property type="entry name" value="GDHRDH"/>
</dbReference>
<sequence length="265" mass="27374">MDLLLTGKRAVVTGAAGGIGREVAHALAAEGVDLVLTGRTAATLEKTAAAVTERSGRSAHVVVVDVRDDAAVRAMVDRAVEVLGGVDILVNSASNQAVGRHMPRLAETGDDVFWDDVDTKLVGYLRTSRAVAPHLVAQGWGRIINIAGLGARETRSIVRTVRNVGVAALTKNLADELGPHGVNVTAVHPGLTRTPELAEELTARAAAEGRTLAELEDELGANALNRLVDATEVADVVAFLASPRSVAVNGDAVGVGGGTRGVVHY</sequence>
<accession>A0A6G6WCS0</accession>
<keyword evidence="3" id="KW-1185">Reference proteome</keyword>
<dbReference type="PANTHER" id="PTHR42879">
    <property type="entry name" value="3-OXOACYL-(ACYL-CARRIER-PROTEIN) REDUCTASE"/>
    <property type="match status" value="1"/>
</dbReference>
<gene>
    <name evidence="2" type="ORF">G5V58_09055</name>
</gene>
<dbReference type="InterPro" id="IPR050259">
    <property type="entry name" value="SDR"/>
</dbReference>
<organism evidence="2 3">
    <name type="scientific">Nocardioides anomalus</name>
    <dbReference type="NCBI Taxonomy" id="2712223"/>
    <lineage>
        <taxon>Bacteria</taxon>
        <taxon>Bacillati</taxon>
        <taxon>Actinomycetota</taxon>
        <taxon>Actinomycetes</taxon>
        <taxon>Propionibacteriales</taxon>
        <taxon>Nocardioidaceae</taxon>
        <taxon>Nocardioides</taxon>
    </lineage>
</organism>
<dbReference type="Pfam" id="PF13561">
    <property type="entry name" value="adh_short_C2"/>
    <property type="match status" value="1"/>
</dbReference>
<dbReference type="Proteomes" id="UP000502996">
    <property type="component" value="Chromosome"/>
</dbReference>
<evidence type="ECO:0000313" key="3">
    <source>
        <dbReference type="Proteomes" id="UP000502996"/>
    </source>
</evidence>
<evidence type="ECO:0000256" key="1">
    <source>
        <dbReference type="ARBA" id="ARBA00006484"/>
    </source>
</evidence>